<name>A7VSR0_9FIRM</name>
<accession>A7VSR0</accession>
<reference evidence="1 2" key="1">
    <citation type="submission" date="2007-08" db="EMBL/GenBank/DDBJ databases">
        <title>Draft genome sequence of Clostridium leptum (DSM 753).</title>
        <authorList>
            <person name="Sudarsanam P."/>
            <person name="Ley R."/>
            <person name="Guruge J."/>
            <person name="Turnbaugh P.J."/>
            <person name="Mahowald M."/>
            <person name="Liep D."/>
            <person name="Gordon J."/>
        </authorList>
    </citation>
    <scope>NUCLEOTIDE SEQUENCE [LARGE SCALE GENOMIC DNA]</scope>
    <source>
        <strain evidence="1 2">DSM 753</strain>
    </source>
</reference>
<dbReference type="Proteomes" id="UP000003490">
    <property type="component" value="Unassembled WGS sequence"/>
</dbReference>
<evidence type="ECO:0000313" key="2">
    <source>
        <dbReference type="Proteomes" id="UP000003490"/>
    </source>
</evidence>
<gene>
    <name evidence="1" type="ORF">CLOLEP_01600</name>
</gene>
<sequence>MLTCRHFHKRFSYSKGRKLRSQIIILSFFSMAFNKKCRKTQISRE</sequence>
<protein>
    <submittedName>
        <fullName evidence="1">Uncharacterized protein</fullName>
    </submittedName>
</protein>
<reference evidence="1 2" key="2">
    <citation type="submission" date="2007-08" db="EMBL/GenBank/DDBJ databases">
        <authorList>
            <person name="Fulton L."/>
            <person name="Clifton S."/>
            <person name="Fulton B."/>
            <person name="Xu J."/>
            <person name="Minx P."/>
            <person name="Pepin K.H."/>
            <person name="Johnson M."/>
            <person name="Thiruvilangam P."/>
            <person name="Bhonagiri V."/>
            <person name="Nash W.E."/>
            <person name="Wang C."/>
            <person name="Mardis E.R."/>
            <person name="Wilson R.K."/>
        </authorList>
    </citation>
    <scope>NUCLEOTIDE SEQUENCE [LARGE SCALE GENOMIC DNA]</scope>
    <source>
        <strain evidence="1 2">DSM 753</strain>
    </source>
</reference>
<evidence type="ECO:0000313" key="1">
    <source>
        <dbReference type="EMBL" id="EDO61205.1"/>
    </source>
</evidence>
<dbReference type="AlphaFoldDB" id="A7VSR0"/>
<dbReference type="EMBL" id="ABCB02000018">
    <property type="protein sequence ID" value="EDO61205.1"/>
    <property type="molecule type" value="Genomic_DNA"/>
</dbReference>
<dbReference type="HOGENOM" id="CLU_3198114_0_0_9"/>
<organism evidence="1 2">
    <name type="scientific">[Clostridium] leptum DSM 753</name>
    <dbReference type="NCBI Taxonomy" id="428125"/>
    <lineage>
        <taxon>Bacteria</taxon>
        <taxon>Bacillati</taxon>
        <taxon>Bacillota</taxon>
        <taxon>Clostridia</taxon>
        <taxon>Eubacteriales</taxon>
        <taxon>Oscillospiraceae</taxon>
        <taxon>Oscillospiraceae incertae sedis</taxon>
    </lineage>
</organism>
<comment type="caution">
    <text evidence="1">The sequence shown here is derived from an EMBL/GenBank/DDBJ whole genome shotgun (WGS) entry which is preliminary data.</text>
</comment>
<proteinExistence type="predicted"/>